<evidence type="ECO:0000313" key="1">
    <source>
        <dbReference type="EMBL" id="KAI4380055.1"/>
    </source>
</evidence>
<comment type="caution">
    <text evidence="1">The sequence shown here is derived from an EMBL/GenBank/DDBJ whole genome shotgun (WGS) entry which is preliminary data.</text>
</comment>
<dbReference type="EMBL" id="CM042882">
    <property type="protein sequence ID" value="KAI4380055.1"/>
    <property type="molecule type" value="Genomic_DNA"/>
</dbReference>
<sequence length="955" mass="109184">MASPLSEPDSPMSRKNYGVFLSFRGPDSRNTIVAHLYRALCQRGVYTFKDNEELEAGQRRSELFEAIGGSRIAVVVFSENYATSKWCLDELAKIIYRKNRGKIAVIPIFYKVSPQEVRLNKKENGEEGCYQKAIKVMEGKTWVNSQMLQCWRTALWEGGDMIGPSLRQGGDEDNLVQQVVDRVSKTLDRVPLEVAMYPVDMIARLKAVKPSLHMDPHEDAVYMIGIHGSRGVGKTTLSKAVCNHIANGFDDWCFLPDVRSNDLAVLQQTLLCELLKQKDLTVPSIDTGKILIKERLCNKRVVIILDDVDEMKQLDALAGNLNWFGKGSRIIITTTNRHLLPSDRVRPSDIYTVELLGKDQAEELFRWHASCGRPENLNIDHQYIEALLNYANRLPLALTVLGSLVRDRSSSDWKSILEKLDENPDKTINSVLKISFKELDPQQKEIFLDIACFFNRWDRNYVVPVVESCYSGALMDINVLVERCLITVENGQIQMHELIEVMGRSIVRDEYSIGDGVPSRIWLYEDFLDVFSEDEVVGIHVKGIVLNLARKENKTINKSTFKGLKRLRLLVIRNAFDTDGPLRLPSDLRWFDWPQYSELNIELSSTRKLVGLHLPRSNINQINLQDCKELKFLNIGHCRSLVSVPDLSQNSKLIHLDLQYCNLKETKFLIDLNCDATLKNLILSGNDFTSVDECITKFENLDELQMCFCEQLTTVRELPNILRLLLIGCRELQTLPSLHAAVRPSPRRFYVDLSNSYKMITSYFRSPYLPAIPSYIETSFPLPRIREFGGAADVIVAGEEFLAWMNFQTEEGELPYRASLPEGMSENDILGLALYVTFDVTSSEARSDSGGYIANIVTAVLGHKRVWRLDTISRWESVHTWFVYLPRQQLSEEDTDFSADMDWSNITFRFTGIGTRIQRCGCHVVCKREQDDQKFRFHRADYPGYGGYSYANYFY</sequence>
<dbReference type="Proteomes" id="UP001057402">
    <property type="component" value="Chromosome 3"/>
</dbReference>
<evidence type="ECO:0000313" key="2">
    <source>
        <dbReference type="Proteomes" id="UP001057402"/>
    </source>
</evidence>
<name>A0ACB9RM12_9MYRT</name>
<gene>
    <name evidence="1" type="ORF">MLD38_006284</name>
</gene>
<reference evidence="2" key="1">
    <citation type="journal article" date="2023" name="Front. Plant Sci.">
        <title>Chromosomal-level genome assembly of Melastoma candidum provides insights into trichome evolution.</title>
        <authorList>
            <person name="Zhong Y."/>
            <person name="Wu W."/>
            <person name="Sun C."/>
            <person name="Zou P."/>
            <person name="Liu Y."/>
            <person name="Dai S."/>
            <person name="Zhou R."/>
        </authorList>
    </citation>
    <scope>NUCLEOTIDE SEQUENCE [LARGE SCALE GENOMIC DNA]</scope>
</reference>
<accession>A0ACB9RM12</accession>
<protein>
    <submittedName>
        <fullName evidence="1">Uncharacterized protein</fullName>
    </submittedName>
</protein>
<keyword evidence="2" id="KW-1185">Reference proteome</keyword>
<proteinExistence type="predicted"/>
<organism evidence="1 2">
    <name type="scientific">Melastoma candidum</name>
    <dbReference type="NCBI Taxonomy" id="119954"/>
    <lineage>
        <taxon>Eukaryota</taxon>
        <taxon>Viridiplantae</taxon>
        <taxon>Streptophyta</taxon>
        <taxon>Embryophyta</taxon>
        <taxon>Tracheophyta</taxon>
        <taxon>Spermatophyta</taxon>
        <taxon>Magnoliopsida</taxon>
        <taxon>eudicotyledons</taxon>
        <taxon>Gunneridae</taxon>
        <taxon>Pentapetalae</taxon>
        <taxon>rosids</taxon>
        <taxon>malvids</taxon>
        <taxon>Myrtales</taxon>
        <taxon>Melastomataceae</taxon>
        <taxon>Melastomatoideae</taxon>
        <taxon>Melastomateae</taxon>
        <taxon>Melastoma</taxon>
    </lineage>
</organism>